<evidence type="ECO:0000259" key="1">
    <source>
        <dbReference type="Pfam" id="PF13340"/>
    </source>
</evidence>
<keyword evidence="4" id="KW-1185">Reference proteome</keyword>
<evidence type="ECO:0000313" key="5">
    <source>
        <dbReference type="Proteomes" id="UP000278036"/>
    </source>
</evidence>
<evidence type="ECO:0000313" key="3">
    <source>
        <dbReference type="EMBL" id="RMI19228.1"/>
    </source>
</evidence>
<evidence type="ECO:0000313" key="2">
    <source>
        <dbReference type="EMBL" id="RKK01236.1"/>
    </source>
</evidence>
<dbReference type="RefSeq" id="WP_120641021.1">
    <property type="nucleotide sequence ID" value="NZ_RAQU01000311.1"/>
</dbReference>
<dbReference type="Pfam" id="PF13340">
    <property type="entry name" value="DUF4096"/>
    <property type="match status" value="1"/>
</dbReference>
<dbReference type="Proteomes" id="UP000274097">
    <property type="component" value="Unassembled WGS sequence"/>
</dbReference>
<gene>
    <name evidence="2" type="ORF">D6Z83_26070</name>
    <name evidence="3" type="ORF">EBE87_20980</name>
</gene>
<organism evidence="2 5">
    <name type="scientific">Teichococcus wenyumeiae</name>
    <dbReference type="NCBI Taxonomy" id="2478470"/>
    <lineage>
        <taxon>Bacteria</taxon>
        <taxon>Pseudomonadati</taxon>
        <taxon>Pseudomonadota</taxon>
        <taxon>Alphaproteobacteria</taxon>
        <taxon>Acetobacterales</taxon>
        <taxon>Roseomonadaceae</taxon>
        <taxon>Roseomonas</taxon>
    </lineage>
</organism>
<proteinExistence type="predicted"/>
<reference evidence="2 5" key="1">
    <citation type="submission" date="2018-09" db="EMBL/GenBank/DDBJ databases">
        <title>Roseomonas sp. nov., isolated from feces of Tibetan antelopes in the Qinghai-Tibet plateau, China.</title>
        <authorList>
            <person name="Tian Z."/>
        </authorList>
    </citation>
    <scope>NUCLEOTIDE SEQUENCE [LARGE SCALE GENOMIC DNA]</scope>
    <source>
        <strain evidence="3 4">Z23</strain>
        <strain evidence="2 5">Z24</strain>
    </source>
</reference>
<dbReference type="Proteomes" id="UP000278036">
    <property type="component" value="Unassembled WGS sequence"/>
</dbReference>
<comment type="caution">
    <text evidence="2">The sequence shown here is derived from an EMBL/GenBank/DDBJ whole genome shotgun (WGS) entry which is preliminary data.</text>
</comment>
<accession>A0A3A9JCB3</accession>
<feature type="domain" description="Insertion element IS402-like" evidence="1">
    <location>
        <begin position="31"/>
        <end position="85"/>
    </location>
</feature>
<evidence type="ECO:0000313" key="4">
    <source>
        <dbReference type="Proteomes" id="UP000274097"/>
    </source>
</evidence>
<dbReference type="EMBL" id="RFLX01000022">
    <property type="protein sequence ID" value="RMI19228.1"/>
    <property type="molecule type" value="Genomic_DNA"/>
</dbReference>
<dbReference type="AlphaFoldDB" id="A0A3A9JCB3"/>
<dbReference type="EMBL" id="RAQU01000311">
    <property type="protein sequence ID" value="RKK01236.1"/>
    <property type="molecule type" value="Genomic_DNA"/>
</dbReference>
<dbReference type="InParanoid" id="A0A3A9JCB3"/>
<sequence length="91" mass="10644">MRLQRRRHERIRVVEQRGLGGDRAAPAKRPPCVHRVNDRRVISGILHVLRSGCRWRDCPPEYGPATTICNRYSRWSAQGIWKRIFERLAAA</sequence>
<dbReference type="PANTHER" id="PTHR46637">
    <property type="entry name" value="TIS1421-TRANSPOSASE PROTEIN A"/>
    <property type="match status" value="1"/>
</dbReference>
<protein>
    <submittedName>
        <fullName evidence="2">Transposase</fullName>
    </submittedName>
</protein>
<dbReference type="PANTHER" id="PTHR46637:SF1">
    <property type="entry name" value="BLL5188 PROTEIN"/>
    <property type="match status" value="1"/>
</dbReference>
<name>A0A3A9JCB3_9PROT</name>
<dbReference type="InterPro" id="IPR025161">
    <property type="entry name" value="IS402-like_dom"/>
</dbReference>
<dbReference type="InterPro" id="IPR052909">
    <property type="entry name" value="Transposase_6_like"/>
</dbReference>